<evidence type="ECO:0000256" key="11">
    <source>
        <dbReference type="ARBA" id="ARBA00023053"/>
    </source>
</evidence>
<evidence type="ECO:0000256" key="5">
    <source>
        <dbReference type="ARBA" id="ARBA00022630"/>
    </source>
</evidence>
<evidence type="ECO:0000256" key="8">
    <source>
        <dbReference type="ARBA" id="ARBA00022967"/>
    </source>
</evidence>
<dbReference type="PANTHER" id="PTHR37838:SF1">
    <property type="entry name" value="NA(+)-TRANSLOCATING NADH-QUINONE REDUCTASE SUBUNIT C"/>
    <property type="match status" value="1"/>
</dbReference>
<dbReference type="GO" id="GO:0016655">
    <property type="term" value="F:oxidoreductase activity, acting on NAD(P)H, quinone or similar compound as acceptor"/>
    <property type="evidence" value="ECO:0007669"/>
    <property type="project" value="UniProtKB-UniRule"/>
</dbReference>
<keyword evidence="5 16" id="KW-0285">Flavoprotein</keyword>
<evidence type="ECO:0000256" key="4">
    <source>
        <dbReference type="ARBA" id="ARBA00022553"/>
    </source>
</evidence>
<keyword evidence="6 16" id="KW-0288">FMN</keyword>
<comment type="subcellular location">
    <subcellularLocation>
        <location evidence="16">Cell membrane</location>
        <topology evidence="16">Single-pass membrane protein</topology>
    </subcellularLocation>
</comment>
<keyword evidence="13 16" id="KW-0830">Ubiquinone</keyword>
<feature type="domain" description="FMN-binding" evidence="18">
    <location>
        <begin position="146"/>
        <end position="245"/>
    </location>
</feature>
<gene>
    <name evidence="16" type="primary">nqrC</name>
    <name evidence="19" type="ORF">CHUV0807_0305</name>
</gene>
<dbReference type="RefSeq" id="WP_004139110.1">
    <property type="nucleotide sequence ID" value="NZ_CALFOW010000076.1"/>
</dbReference>
<evidence type="ECO:0000256" key="6">
    <source>
        <dbReference type="ARBA" id="ARBA00022643"/>
    </source>
</evidence>
<dbReference type="HAMAP" id="MF_00427">
    <property type="entry name" value="NqrC"/>
    <property type="match status" value="1"/>
</dbReference>
<comment type="caution">
    <text evidence="16">Lacks conserved residue(s) required for the propagation of feature annotation.</text>
</comment>
<evidence type="ECO:0000256" key="10">
    <source>
        <dbReference type="ARBA" id="ARBA00023027"/>
    </source>
</evidence>
<dbReference type="NCBIfam" id="TIGR01938">
    <property type="entry name" value="nqrC"/>
    <property type="match status" value="1"/>
</dbReference>
<proteinExistence type="inferred from homology"/>
<keyword evidence="3" id="KW-0997">Cell inner membrane</keyword>
<dbReference type="SMART" id="SM00900">
    <property type="entry name" value="FMN_bind"/>
    <property type="match status" value="1"/>
</dbReference>
<dbReference type="Pfam" id="PF04205">
    <property type="entry name" value="FMN_bind"/>
    <property type="match status" value="1"/>
</dbReference>
<comment type="function">
    <text evidence="16">NQR complex catalyzes the reduction of ubiquinone-1 to ubiquinol by two successive reactions, coupled with the transport of Na(+) ions from the cytoplasm to the periplasm. NqrA to NqrE are probably involved in the second step, the conversion of ubisemiquinone to ubiquinol.</text>
</comment>
<reference evidence="20" key="1">
    <citation type="submission" date="2016-04" db="EMBL/GenBank/DDBJ databases">
        <authorList>
            <person name="Tagini F."/>
        </authorList>
    </citation>
    <scope>NUCLEOTIDE SEQUENCE [LARGE SCALE GENOMIC DNA]</scope>
    <source>
        <strain evidence="20">CHUV0807</strain>
    </source>
</reference>
<organism evidence="19 20">
    <name type="scientific">Cardiobacterium hominis</name>
    <dbReference type="NCBI Taxonomy" id="2718"/>
    <lineage>
        <taxon>Bacteria</taxon>
        <taxon>Pseudomonadati</taxon>
        <taxon>Pseudomonadota</taxon>
        <taxon>Gammaproteobacteria</taxon>
        <taxon>Cardiobacteriales</taxon>
        <taxon>Cardiobacteriaceae</taxon>
        <taxon>Cardiobacterium</taxon>
    </lineage>
</organism>
<dbReference type="GO" id="GO:0005886">
    <property type="term" value="C:plasma membrane"/>
    <property type="evidence" value="ECO:0007669"/>
    <property type="project" value="UniProtKB-SubCell"/>
</dbReference>
<evidence type="ECO:0000256" key="17">
    <source>
        <dbReference type="PIRNR" id="PIRNR009437"/>
    </source>
</evidence>
<comment type="subunit">
    <text evidence="16 17">Composed of six subunits; NqrA, NqrB, NqrC, NqrD, NqrE and NqrF.</text>
</comment>
<evidence type="ECO:0000313" key="19">
    <source>
        <dbReference type="EMBL" id="SAM57514.1"/>
    </source>
</evidence>
<dbReference type="AlphaFoldDB" id="A0A1C3H242"/>
<dbReference type="GeneID" id="84789218"/>
<dbReference type="InterPro" id="IPR007329">
    <property type="entry name" value="FMN-bd"/>
</dbReference>
<keyword evidence="4 16" id="KW-0597">Phosphoprotein</keyword>
<comment type="cofactor">
    <cofactor evidence="16 17">
        <name>FMN</name>
        <dbReference type="ChEBI" id="CHEBI:58210"/>
    </cofactor>
</comment>
<protein>
    <recommendedName>
        <fullName evidence="16 17">Na(+)-translocating NADH-quinone reductase subunit C</fullName>
        <shortName evidence="16 17">Na(+)-NQR subunit C</shortName>
        <shortName evidence="16 17">Na(+)-translocating NQR subunit C</shortName>
        <ecNumber evidence="16 17">7.2.1.1</ecNumber>
    </recommendedName>
    <alternativeName>
        <fullName evidence="16 17">NQR complex subunit C</fullName>
    </alternativeName>
    <alternativeName>
        <fullName evidence="16 17">NQR-1 subunit C</fullName>
    </alternativeName>
</protein>
<dbReference type="PIRSF" id="PIRSF009437">
    <property type="entry name" value="NQR-1_subunit_C"/>
    <property type="match status" value="1"/>
</dbReference>
<keyword evidence="7 16" id="KW-0812">Transmembrane</keyword>
<dbReference type="EMBL" id="FKLO01000016">
    <property type="protein sequence ID" value="SAM57514.1"/>
    <property type="molecule type" value="Genomic_DNA"/>
</dbReference>
<evidence type="ECO:0000256" key="14">
    <source>
        <dbReference type="ARBA" id="ARBA00023136"/>
    </source>
</evidence>
<keyword evidence="14 16" id="KW-0472">Membrane</keyword>
<keyword evidence="8 16" id="KW-1278">Translocase</keyword>
<dbReference type="GO" id="GO:0010181">
    <property type="term" value="F:FMN binding"/>
    <property type="evidence" value="ECO:0007669"/>
    <property type="project" value="UniProtKB-UniRule"/>
</dbReference>
<dbReference type="EC" id="7.2.1.1" evidence="16 17"/>
<keyword evidence="2 16" id="KW-1003">Cell membrane</keyword>
<dbReference type="InterPro" id="IPR010204">
    <property type="entry name" value="NqrC"/>
</dbReference>
<evidence type="ECO:0000256" key="15">
    <source>
        <dbReference type="ARBA" id="ARBA00023201"/>
    </source>
</evidence>
<comment type="catalytic activity">
    <reaction evidence="16 17">
        <text>a ubiquinone + n Na(+)(in) + NADH + H(+) = a ubiquinol + n Na(+)(out) + NAD(+)</text>
        <dbReference type="Rhea" id="RHEA:47748"/>
        <dbReference type="Rhea" id="RHEA-COMP:9565"/>
        <dbReference type="Rhea" id="RHEA-COMP:9566"/>
        <dbReference type="ChEBI" id="CHEBI:15378"/>
        <dbReference type="ChEBI" id="CHEBI:16389"/>
        <dbReference type="ChEBI" id="CHEBI:17976"/>
        <dbReference type="ChEBI" id="CHEBI:29101"/>
        <dbReference type="ChEBI" id="CHEBI:57540"/>
        <dbReference type="ChEBI" id="CHEBI:57945"/>
        <dbReference type="EC" id="7.2.1.1"/>
    </reaction>
</comment>
<dbReference type="PANTHER" id="PTHR37838">
    <property type="entry name" value="NA(+)-TRANSLOCATING NADH-QUINONE REDUCTASE SUBUNIT C"/>
    <property type="match status" value="1"/>
</dbReference>
<evidence type="ECO:0000259" key="18">
    <source>
        <dbReference type="SMART" id="SM00900"/>
    </source>
</evidence>
<accession>A0A1C3H242</accession>
<feature type="modified residue" description="FMN phosphoryl threonine" evidence="16">
    <location>
        <position position="228"/>
    </location>
</feature>
<dbReference type="GO" id="GO:0006814">
    <property type="term" value="P:sodium ion transport"/>
    <property type="evidence" value="ECO:0007669"/>
    <property type="project" value="UniProtKB-UniRule"/>
</dbReference>
<evidence type="ECO:0000256" key="7">
    <source>
        <dbReference type="ARBA" id="ARBA00022692"/>
    </source>
</evidence>
<dbReference type="OMA" id="EVDNPRW"/>
<evidence type="ECO:0000313" key="20">
    <source>
        <dbReference type="Proteomes" id="UP000190837"/>
    </source>
</evidence>
<keyword evidence="12 16" id="KW-0406">Ion transport</keyword>
<sequence>MSEKKQSALSVLKFATIVCLLCSLLVSTAAVSLRGFQKENADNEKKLNILRAAGLAGAEEHLSTQQINDKFTQIIPLVVDLATGKPVSDKNPLTYDMYNAARNENEGHALSDDPAGIKRIAKEGVAYVVADGDHISRLILPIQGYGLWSTMYGFTALSFQEKHPEITGITFYKHAETPGLGARITEPTWQALWAGVIPYDDNGAPQVDLVKVRNPSAKNQVDAIAGATLTSNGVEHLMNFWLGEQGYKPLVEHIRKGEISLADLREASQAAIGQNGQKTE</sequence>
<evidence type="ECO:0000256" key="9">
    <source>
        <dbReference type="ARBA" id="ARBA00022989"/>
    </source>
</evidence>
<name>A0A1C3H242_9GAMM</name>
<keyword evidence="11 16" id="KW-0915">Sodium</keyword>
<keyword evidence="9 16" id="KW-1133">Transmembrane helix</keyword>
<evidence type="ECO:0000256" key="2">
    <source>
        <dbReference type="ARBA" id="ARBA00022475"/>
    </source>
</evidence>
<evidence type="ECO:0000256" key="3">
    <source>
        <dbReference type="ARBA" id="ARBA00022519"/>
    </source>
</evidence>
<dbReference type="NCBIfam" id="NF003749">
    <property type="entry name" value="PRK05346.1-5"/>
    <property type="match status" value="1"/>
</dbReference>
<keyword evidence="1 16" id="KW-0813">Transport</keyword>
<dbReference type="Proteomes" id="UP000190837">
    <property type="component" value="Unassembled WGS sequence"/>
</dbReference>
<evidence type="ECO:0000256" key="16">
    <source>
        <dbReference type="HAMAP-Rule" id="MF_00427"/>
    </source>
</evidence>
<comment type="similarity">
    <text evidence="16 17">Belongs to the NqrC family.</text>
</comment>
<keyword evidence="19" id="KW-0560">Oxidoreductase</keyword>
<keyword evidence="10 16" id="KW-0520">NAD</keyword>
<evidence type="ECO:0000256" key="1">
    <source>
        <dbReference type="ARBA" id="ARBA00022448"/>
    </source>
</evidence>
<evidence type="ECO:0000256" key="12">
    <source>
        <dbReference type="ARBA" id="ARBA00023065"/>
    </source>
</evidence>
<evidence type="ECO:0000256" key="13">
    <source>
        <dbReference type="ARBA" id="ARBA00023075"/>
    </source>
</evidence>
<keyword evidence="15 16" id="KW-0739">Sodium transport</keyword>